<dbReference type="Proteomes" id="UP000305109">
    <property type="component" value="Unassembled WGS sequence"/>
</dbReference>
<name>A0ABY2RQW5_9NOCA</name>
<evidence type="ECO:0008006" key="4">
    <source>
        <dbReference type="Google" id="ProtNLM"/>
    </source>
</evidence>
<dbReference type="Gene3D" id="2.60.40.740">
    <property type="match status" value="1"/>
</dbReference>
<dbReference type="EMBL" id="SUMD01000001">
    <property type="protein sequence ID" value="TJZ81458.1"/>
    <property type="molecule type" value="Genomic_DNA"/>
</dbReference>
<accession>A0ABY2RQW5</accession>
<feature type="signal peptide" evidence="1">
    <location>
        <begin position="1"/>
        <end position="29"/>
    </location>
</feature>
<evidence type="ECO:0000313" key="3">
    <source>
        <dbReference type="Proteomes" id="UP000305109"/>
    </source>
</evidence>
<dbReference type="InterPro" id="IPR010916">
    <property type="entry name" value="TonB_box_CS"/>
</dbReference>
<gene>
    <name evidence="2" type="ORF">FCG67_02205</name>
</gene>
<comment type="caution">
    <text evidence="2">The sequence shown here is derived from an EMBL/GenBank/DDBJ whole genome shotgun (WGS) entry which is preliminary data.</text>
</comment>
<sequence length="209" mass="21496">MTNTLRRAASTLTAAALLALTLATATATAEDSGAGDSVTVTGSGLTVTKSVFGSNYVTNGTRITYEISLTPTDASSHTVDSISDIYPAGLTYQPGTTAVTVFTGPGQSQNLDLTPTVDATSRTVTFTDPALVLPAAGPGTAIRIQLSYLIAPDAYPVGADVDSGLTVDLDGTDPQTWNPIGTRFHVRSYAVDPCPTCVDFTYGSTTFAS</sequence>
<evidence type="ECO:0000313" key="2">
    <source>
        <dbReference type="EMBL" id="TJZ81458.1"/>
    </source>
</evidence>
<organism evidence="2 3">
    <name type="scientific">Rhodococcus oryzae</name>
    <dbReference type="NCBI Taxonomy" id="2571143"/>
    <lineage>
        <taxon>Bacteria</taxon>
        <taxon>Bacillati</taxon>
        <taxon>Actinomycetota</taxon>
        <taxon>Actinomycetes</taxon>
        <taxon>Mycobacteriales</taxon>
        <taxon>Nocardiaceae</taxon>
        <taxon>Rhodococcus</taxon>
    </lineage>
</organism>
<proteinExistence type="predicted"/>
<feature type="chain" id="PRO_5047350292" description="DUF11 domain-containing protein" evidence="1">
    <location>
        <begin position="30"/>
        <end position="209"/>
    </location>
</feature>
<keyword evidence="1" id="KW-0732">Signal</keyword>
<reference evidence="2 3" key="1">
    <citation type="submission" date="2019-04" db="EMBL/GenBank/DDBJ databases">
        <title>Rhodococcus oryzae sp. nov., a novel actinomycete isolated from rhizosphere soil of rice (Oryza sativa L.).</title>
        <authorList>
            <person name="Li C."/>
        </authorList>
    </citation>
    <scope>NUCLEOTIDE SEQUENCE [LARGE SCALE GENOMIC DNA]</scope>
    <source>
        <strain evidence="2 3">NEAU-CX67</strain>
    </source>
</reference>
<dbReference type="RefSeq" id="WP_136906694.1">
    <property type="nucleotide sequence ID" value="NZ_SUMD01000001.1"/>
</dbReference>
<keyword evidence="3" id="KW-1185">Reference proteome</keyword>
<evidence type="ECO:0000256" key="1">
    <source>
        <dbReference type="SAM" id="SignalP"/>
    </source>
</evidence>
<protein>
    <recommendedName>
        <fullName evidence="4">DUF11 domain-containing protein</fullName>
    </recommendedName>
</protein>
<dbReference type="PROSITE" id="PS00430">
    <property type="entry name" value="TONB_DEPENDENT_REC_1"/>
    <property type="match status" value="1"/>
</dbReference>